<dbReference type="InterPro" id="IPR000073">
    <property type="entry name" value="AB_hydrolase_1"/>
</dbReference>
<gene>
    <name evidence="2" type="ORF">B0I08_11097</name>
</gene>
<dbReference type="PANTHER" id="PTHR43194">
    <property type="entry name" value="HYDROLASE ALPHA/BETA FOLD FAMILY"/>
    <property type="match status" value="1"/>
</dbReference>
<dbReference type="PANTHER" id="PTHR43194:SF2">
    <property type="entry name" value="PEROXISOMAL MEMBRANE PROTEIN LPX1"/>
    <property type="match status" value="1"/>
</dbReference>
<name>A0A2T0V5K1_9MICO</name>
<protein>
    <submittedName>
        <fullName evidence="2">Pimeloyl-ACP methyl ester carboxylesterase</fullName>
    </submittedName>
</protein>
<dbReference type="AlphaFoldDB" id="A0A2T0V5K1"/>
<proteinExistence type="predicted"/>
<keyword evidence="3" id="KW-1185">Reference proteome</keyword>
<dbReference type="EMBL" id="PVTL01000010">
    <property type="protein sequence ID" value="PRY65465.1"/>
    <property type="molecule type" value="Genomic_DNA"/>
</dbReference>
<reference evidence="2 3" key="1">
    <citation type="submission" date="2018-03" db="EMBL/GenBank/DDBJ databases">
        <title>Genomic Encyclopedia of Type Strains, Phase III (KMG-III): the genomes of soil and plant-associated and newly described type strains.</title>
        <authorList>
            <person name="Whitman W."/>
        </authorList>
    </citation>
    <scope>NUCLEOTIDE SEQUENCE [LARGE SCALE GENOMIC DNA]</scope>
    <source>
        <strain evidence="2 3">CGMCC 1.12484</strain>
    </source>
</reference>
<sequence length="275" mass="30549">MFYGAGMSKNSMQHTTRGDGVPIVMIHGYTVDHRVLLPLEPVFDSHPGYRRIYLDLPGHGNSPRLPGPTSALTLTEAVIDFIADVVHDQRFAVIGQSFGGQIARAVTARFGTQLLGSALLVPVVSWGDGRTLPRETILERDDVFLASRQPDERELFAQVATRLNRPGWERFEEYLLPGWRAHDRIAAAELGADFLLPHWPEAEAAPHRGPHLLVTGRQDAIVGWQDQLALLQHYPHMSAAVIDGAGHNPQIETPEIVHDLVGRWLDALSLKHLFE</sequence>
<dbReference type="Pfam" id="PF12697">
    <property type="entry name" value="Abhydrolase_6"/>
    <property type="match status" value="1"/>
</dbReference>
<dbReference type="GO" id="GO:0003824">
    <property type="term" value="F:catalytic activity"/>
    <property type="evidence" value="ECO:0007669"/>
    <property type="project" value="UniProtKB-ARBA"/>
</dbReference>
<organism evidence="2 3">
    <name type="scientific">Glaciihabitans tibetensis</name>
    <dbReference type="NCBI Taxonomy" id="1266600"/>
    <lineage>
        <taxon>Bacteria</taxon>
        <taxon>Bacillati</taxon>
        <taxon>Actinomycetota</taxon>
        <taxon>Actinomycetes</taxon>
        <taxon>Micrococcales</taxon>
        <taxon>Microbacteriaceae</taxon>
        <taxon>Glaciihabitans</taxon>
    </lineage>
</organism>
<dbReference type="PRINTS" id="PR00111">
    <property type="entry name" value="ABHYDROLASE"/>
</dbReference>
<comment type="caution">
    <text evidence="2">The sequence shown here is derived from an EMBL/GenBank/DDBJ whole genome shotgun (WGS) entry which is preliminary data.</text>
</comment>
<dbReference type="InterPro" id="IPR029058">
    <property type="entry name" value="AB_hydrolase_fold"/>
</dbReference>
<dbReference type="Proteomes" id="UP000237983">
    <property type="component" value="Unassembled WGS sequence"/>
</dbReference>
<feature type="domain" description="AB hydrolase-1" evidence="1">
    <location>
        <begin position="23"/>
        <end position="258"/>
    </location>
</feature>
<dbReference type="OrthoDB" id="27092at2"/>
<evidence type="ECO:0000259" key="1">
    <source>
        <dbReference type="Pfam" id="PF12697"/>
    </source>
</evidence>
<accession>A0A2T0V5K1</accession>
<dbReference type="Gene3D" id="3.40.50.1820">
    <property type="entry name" value="alpha/beta hydrolase"/>
    <property type="match status" value="1"/>
</dbReference>
<evidence type="ECO:0000313" key="3">
    <source>
        <dbReference type="Proteomes" id="UP000237983"/>
    </source>
</evidence>
<evidence type="ECO:0000313" key="2">
    <source>
        <dbReference type="EMBL" id="PRY65465.1"/>
    </source>
</evidence>
<dbReference type="InterPro" id="IPR050228">
    <property type="entry name" value="Carboxylesterase_BioH"/>
</dbReference>
<dbReference type="SUPFAM" id="SSF53474">
    <property type="entry name" value="alpha/beta-Hydrolases"/>
    <property type="match status" value="1"/>
</dbReference>